<dbReference type="Pfam" id="PF02010">
    <property type="entry name" value="REJ"/>
    <property type="match status" value="1"/>
</dbReference>
<dbReference type="PROSITE" id="PS50026">
    <property type="entry name" value="EGF_3"/>
    <property type="match status" value="3"/>
</dbReference>
<dbReference type="InterPro" id="IPR013783">
    <property type="entry name" value="Ig-like_fold"/>
</dbReference>
<dbReference type="InterPro" id="IPR051830">
    <property type="entry name" value="NOTCH_homolog"/>
</dbReference>
<keyword evidence="4" id="KW-1133">Transmembrane helix</keyword>
<dbReference type="OrthoDB" id="283575at2759"/>
<feature type="region of interest" description="Disordered" evidence="3">
    <location>
        <begin position="1427"/>
        <end position="1447"/>
    </location>
</feature>
<protein>
    <submittedName>
        <fullName evidence="6">Predicted protein</fullName>
    </submittedName>
</protein>
<sequence length="1447" mass="158318">MDKCDCNNGWFGSDCSIHSCNGTSSQDLHSVCNNGNGQCIGTELCLCNQNWAGQFCTIPKCFGVISTDATVCSTHGNCTDINTCQCNTGWFGTDCSIHSCNGTSSQDLKHVCNEEMDSQDEQNVCNGGRGQCIGTDICSCNETWTGQFCEIPKCFGLNSSDNSVCSSHGQCINADTCHCNKGWFGSNCSIHSCNGTSSQDVQNVCNGGNGQCIGTDLCLCNQNWAGQFCTIPKCYGVISTDATVCSTHGNCTDINTCQCNTGWFGPLCSIHSCNGTSSQDLKHVCNGGNGVCIQMDKCDCKSGWTGQFCEIPTCFGLASTAKKVCAGHGDCMSSDKCSCNNGWFGSDCSIHSCNGTSSQDEQNVCNGGRGQCIGTDICSCNETWTGQFCEIPKCFGLNSSDNSVCSSHGQCINANTCHCNKGWFGSNCSIHSCNGTSSQDVQNVCNGGNDSSSISSFGSNVVCRYSNKTSNDFIIELGTDNSIQVDQEILLNRNVFNRNKLGNDYQSFKIGNAENPIPPTILISQKTTYSSCENILLDASESYSTDGKQISYKWEIVSSNMMTLPNNNSSKLSITYDSINAGSHTFKLTTTSQILKTSSSKQVTFQKLNYATPVISIEGSDSLSLSTSSLPLIVRKLITLPSCLPSKSEIIVKWEYLSGTGMEYQVDSYNNLKIVKFNDLTQLTHQVKVSSYLKGKEDQISSVNLNIQMTARPLVVNLIQIESTIDQVIIEIEEIDSDLQTIPFDREWSTNNLNNNDNILQYLSSIKNNTLTITKSLVNGASQFDISLRSSKVSRYSTSTLSILFPESPTQIPPSITPANSPPSKLNKGTLLSVQSIVSSASNNIIREWTMNGQSIPSDLTSNMRMQLSESDELILDTSSLTEGSTYQISFKVTNVDSLLSASLNHSFVINKSPKPCDCQVSPLSGIAMTTIFTFNCPKCQNDQNSNTFEYGFIDDFSKSNFPLSKTEELYQKLPMPNSGNKLDLYVKVIDSLTGSSSITTKQVTISLPVVKSLAEIKALTSSWNQIATLAPVGDYQRSVFNTATISRTMNLLFNSISSKRDFCNGNGQFKDGKCVCNFGFTTRNCKWSTEDFEFIQSLIRDLLNDFMGSSQIMTTASESTNRNYITNLLFGLNSISQNSEYLSNQMVNSSLILLRDALVSVQSSTAFVLSRGDLVNLQNILNLQENLMDGEKLLQTVELLGQVLLRNVLIGQTPFKFETNSYLTVLNKHFKNQMNGMKFESEMVNITLPWNISSFLKTNSIKSPIKYRWNIQKNTDTIAIANQPGKIISINSVANSLQLDPSPQSYSKYLFDIEMKQYDSQAAYVCANIGSASLETDCSISIKNNQIATCECSSLGYNLVILEYKSIENHVSTSSSSNSNIIVKKPPTSNPLMWLLLLLVLIPLTALLIAVIVWFVVKKLGKDKNNTRNPYMQTQESSSTIELKHV</sequence>
<dbReference type="EMBL" id="GG738891">
    <property type="protein sequence ID" value="EFC40551.1"/>
    <property type="molecule type" value="Genomic_DNA"/>
</dbReference>
<dbReference type="KEGG" id="ngr:NAEGRDRAFT_71476"/>
<dbReference type="PROSITE" id="PS01186">
    <property type="entry name" value="EGF_2"/>
    <property type="match status" value="6"/>
</dbReference>
<dbReference type="STRING" id="5762.D2VR65"/>
<dbReference type="Proteomes" id="UP000006671">
    <property type="component" value="Unassembled WGS sequence"/>
</dbReference>
<dbReference type="Gene3D" id="2.60.40.10">
    <property type="entry name" value="Immunoglobulins"/>
    <property type="match status" value="1"/>
</dbReference>
<comment type="caution">
    <text evidence="2">Lacks conserved residue(s) required for the propagation of feature annotation.</text>
</comment>
<feature type="disulfide bond" evidence="2">
    <location>
        <begin position="419"/>
        <end position="428"/>
    </location>
</feature>
<reference evidence="6 7" key="1">
    <citation type="journal article" date="2010" name="Cell">
        <title>The genome of Naegleria gruberi illuminates early eukaryotic versatility.</title>
        <authorList>
            <person name="Fritz-Laylin L.K."/>
            <person name="Prochnik S.E."/>
            <person name="Ginger M.L."/>
            <person name="Dacks J.B."/>
            <person name="Carpenter M.L."/>
            <person name="Field M.C."/>
            <person name="Kuo A."/>
            <person name="Paredez A."/>
            <person name="Chapman J."/>
            <person name="Pham J."/>
            <person name="Shu S."/>
            <person name="Neupane R."/>
            <person name="Cipriano M."/>
            <person name="Mancuso J."/>
            <person name="Tu H."/>
            <person name="Salamov A."/>
            <person name="Lindquist E."/>
            <person name="Shapiro H."/>
            <person name="Lucas S."/>
            <person name="Grigoriev I.V."/>
            <person name="Cande W.Z."/>
            <person name="Fulton C."/>
            <person name="Rokhsar D.S."/>
            <person name="Dawson S.C."/>
        </authorList>
    </citation>
    <scope>NUCLEOTIDE SEQUENCE [LARGE SCALE GENOMIC DNA]</scope>
    <source>
        <strain evidence="6 7">NEG-M</strain>
    </source>
</reference>
<evidence type="ECO:0000313" key="6">
    <source>
        <dbReference type="EMBL" id="EFC40551.1"/>
    </source>
</evidence>
<evidence type="ECO:0000256" key="2">
    <source>
        <dbReference type="PROSITE-ProRule" id="PRU00076"/>
    </source>
</evidence>
<feature type="domain" description="EGF-like" evidence="5">
    <location>
        <begin position="269"/>
        <end position="310"/>
    </location>
</feature>
<dbReference type="InParanoid" id="D2VR65"/>
<dbReference type="VEuPathDB" id="AmoebaDB:NAEGRDRAFT_71476"/>
<keyword evidence="1 2" id="KW-1015">Disulfide bond</keyword>
<dbReference type="Pfam" id="PF07974">
    <property type="entry name" value="EGF_2"/>
    <property type="match status" value="1"/>
</dbReference>
<gene>
    <name evidence="6" type="ORF">NAEGRDRAFT_71476</name>
</gene>
<dbReference type="InterPro" id="IPR000742">
    <property type="entry name" value="EGF"/>
</dbReference>
<organism evidence="7">
    <name type="scientific">Naegleria gruberi</name>
    <name type="common">Amoeba</name>
    <dbReference type="NCBI Taxonomy" id="5762"/>
    <lineage>
        <taxon>Eukaryota</taxon>
        <taxon>Discoba</taxon>
        <taxon>Heterolobosea</taxon>
        <taxon>Tetramitia</taxon>
        <taxon>Eutetramitia</taxon>
        <taxon>Vahlkampfiidae</taxon>
        <taxon>Naegleria</taxon>
    </lineage>
</organism>
<evidence type="ECO:0000256" key="1">
    <source>
        <dbReference type="ARBA" id="ARBA00023157"/>
    </source>
</evidence>
<dbReference type="SMART" id="SM00181">
    <property type="entry name" value="EGF"/>
    <property type="match status" value="10"/>
</dbReference>
<dbReference type="eggNOG" id="KOG1225">
    <property type="taxonomic scope" value="Eukaryota"/>
</dbReference>
<feature type="disulfide bond" evidence="2">
    <location>
        <begin position="179"/>
        <end position="188"/>
    </location>
</feature>
<accession>D2VR65</accession>
<dbReference type="InterPro" id="IPR002859">
    <property type="entry name" value="PKD/REJ-like"/>
</dbReference>
<dbReference type="InterPro" id="IPR013111">
    <property type="entry name" value="EGF_extracell"/>
</dbReference>
<name>D2VR65_NAEGR</name>
<dbReference type="GeneID" id="8854968"/>
<keyword evidence="2" id="KW-0245">EGF-like domain</keyword>
<evidence type="ECO:0000256" key="3">
    <source>
        <dbReference type="SAM" id="MobiDB-lite"/>
    </source>
</evidence>
<dbReference type="PANTHER" id="PTHR24033:SF151">
    <property type="entry name" value="NOTCH 2"/>
    <property type="match status" value="1"/>
</dbReference>
<feature type="disulfide bond" evidence="2">
    <location>
        <begin position="300"/>
        <end position="309"/>
    </location>
</feature>
<feature type="domain" description="EGF-like" evidence="5">
    <location>
        <begin position="150"/>
        <end position="189"/>
    </location>
</feature>
<evidence type="ECO:0000256" key="4">
    <source>
        <dbReference type="SAM" id="Phobius"/>
    </source>
</evidence>
<feature type="domain" description="EGF-like" evidence="5">
    <location>
        <begin position="390"/>
        <end position="429"/>
    </location>
</feature>
<keyword evidence="7" id="KW-1185">Reference proteome</keyword>
<dbReference type="Pfam" id="PF23106">
    <property type="entry name" value="EGF_Teneurin"/>
    <property type="match status" value="3"/>
</dbReference>
<dbReference type="PANTHER" id="PTHR24033">
    <property type="entry name" value="EGF-LIKE DOMAIN-CONTAINING PROTEIN"/>
    <property type="match status" value="1"/>
</dbReference>
<dbReference type="OMA" id="NCTDINT"/>
<feature type="compositionally biased region" description="Polar residues" evidence="3">
    <location>
        <begin position="1428"/>
        <end position="1447"/>
    </location>
</feature>
<evidence type="ECO:0000313" key="7">
    <source>
        <dbReference type="Proteomes" id="UP000006671"/>
    </source>
</evidence>
<feature type="transmembrane region" description="Helical" evidence="4">
    <location>
        <begin position="1393"/>
        <end position="1418"/>
    </location>
</feature>
<dbReference type="RefSeq" id="XP_002673295.1">
    <property type="nucleotide sequence ID" value="XM_002673249.1"/>
</dbReference>
<proteinExistence type="predicted"/>
<evidence type="ECO:0000259" key="5">
    <source>
        <dbReference type="PROSITE" id="PS50026"/>
    </source>
</evidence>
<dbReference type="Gene3D" id="2.10.25.10">
    <property type="entry name" value="Laminin"/>
    <property type="match status" value="7"/>
</dbReference>
<keyword evidence="4" id="KW-0812">Transmembrane</keyword>
<dbReference type="PROSITE" id="PS00022">
    <property type="entry name" value="EGF_1"/>
    <property type="match status" value="7"/>
</dbReference>
<keyword evidence="4" id="KW-0472">Membrane</keyword>